<dbReference type="SUPFAM" id="SSF53590">
    <property type="entry name" value="Nucleoside hydrolase"/>
    <property type="match status" value="1"/>
</dbReference>
<dbReference type="Gene3D" id="3.90.245.10">
    <property type="entry name" value="Ribonucleoside hydrolase-like"/>
    <property type="match status" value="1"/>
</dbReference>
<evidence type="ECO:0000256" key="1">
    <source>
        <dbReference type="ARBA" id="ARBA00022801"/>
    </source>
</evidence>
<name>A0A6N7VLM9_ACIFE</name>
<dbReference type="InterPro" id="IPR001910">
    <property type="entry name" value="Inosine/uridine_hydrolase_dom"/>
</dbReference>
<dbReference type="GO" id="GO:0005829">
    <property type="term" value="C:cytosol"/>
    <property type="evidence" value="ECO:0007669"/>
    <property type="project" value="TreeGrafter"/>
</dbReference>
<comment type="caution">
    <text evidence="4">The sequence shown here is derived from an EMBL/GenBank/DDBJ whole genome shotgun (WGS) entry which is preliminary data.</text>
</comment>
<proteinExistence type="predicted"/>
<protein>
    <submittedName>
        <fullName evidence="4">Nucleoside hydrolase</fullName>
    </submittedName>
</protein>
<dbReference type="PANTHER" id="PTHR12304:SF4">
    <property type="entry name" value="URIDINE NUCLEOSIDASE"/>
    <property type="match status" value="1"/>
</dbReference>
<dbReference type="EMBL" id="VULN01000011">
    <property type="protein sequence ID" value="MSS82557.1"/>
    <property type="molecule type" value="Genomic_DNA"/>
</dbReference>
<dbReference type="AlphaFoldDB" id="A0A6N7VLM9"/>
<keyword evidence="2" id="KW-0326">Glycosidase</keyword>
<keyword evidence="1 4" id="KW-0378">Hydrolase</keyword>
<dbReference type="InterPro" id="IPR023186">
    <property type="entry name" value="IUNH"/>
</dbReference>
<dbReference type="Proteomes" id="UP000441455">
    <property type="component" value="Unassembled WGS sequence"/>
</dbReference>
<dbReference type="GO" id="GO:0008477">
    <property type="term" value="F:purine nucleosidase activity"/>
    <property type="evidence" value="ECO:0007669"/>
    <property type="project" value="TreeGrafter"/>
</dbReference>
<organism evidence="4 5">
    <name type="scientific">Acidaminococcus fermentans</name>
    <dbReference type="NCBI Taxonomy" id="905"/>
    <lineage>
        <taxon>Bacteria</taxon>
        <taxon>Bacillati</taxon>
        <taxon>Bacillota</taxon>
        <taxon>Negativicutes</taxon>
        <taxon>Acidaminococcales</taxon>
        <taxon>Acidaminococcaceae</taxon>
        <taxon>Acidaminococcus</taxon>
    </lineage>
</organism>
<evidence type="ECO:0000313" key="4">
    <source>
        <dbReference type="EMBL" id="MSS82557.1"/>
    </source>
</evidence>
<feature type="domain" description="Inosine/uridine-preferring nucleoside hydrolase" evidence="3">
    <location>
        <begin position="76"/>
        <end position="342"/>
    </location>
</feature>
<reference evidence="4 5" key="1">
    <citation type="submission" date="2019-08" db="EMBL/GenBank/DDBJ databases">
        <title>In-depth cultivation of the pig gut microbiome towards novel bacterial diversity and tailored functional studies.</title>
        <authorList>
            <person name="Wylensek D."/>
            <person name="Hitch T.C.A."/>
            <person name="Clavel T."/>
        </authorList>
    </citation>
    <scope>NUCLEOTIDE SEQUENCE [LARGE SCALE GENOMIC DNA]</scope>
    <source>
        <strain evidence="4 5">WCA-389-WT-5B</strain>
    </source>
</reference>
<evidence type="ECO:0000313" key="5">
    <source>
        <dbReference type="Proteomes" id="UP000441455"/>
    </source>
</evidence>
<dbReference type="GO" id="GO:0006152">
    <property type="term" value="P:purine nucleoside catabolic process"/>
    <property type="evidence" value="ECO:0007669"/>
    <property type="project" value="TreeGrafter"/>
</dbReference>
<dbReference type="Pfam" id="PF01156">
    <property type="entry name" value="IU_nuc_hydro"/>
    <property type="match status" value="1"/>
</dbReference>
<accession>A0A6N7VLM9</accession>
<evidence type="ECO:0000256" key="2">
    <source>
        <dbReference type="ARBA" id="ARBA00023295"/>
    </source>
</evidence>
<dbReference type="OrthoDB" id="9797882at2"/>
<dbReference type="InterPro" id="IPR036452">
    <property type="entry name" value="Ribo_hydro-like"/>
</dbReference>
<dbReference type="PANTHER" id="PTHR12304">
    <property type="entry name" value="INOSINE-URIDINE PREFERRING NUCLEOSIDE HYDROLASE"/>
    <property type="match status" value="1"/>
</dbReference>
<gene>
    <name evidence="4" type="ORF">FX155_08120</name>
</gene>
<sequence length="371" mass="40644">MIVVFPDYTISAFPCHLSSSVLYYSMVIFDNGRFGTLVNIQKKLALLVAGLICACTFSIPGISGAAAGETAGAPSLVFDSDPGSDDALALFLMKQRQVVPDLVLATYGNAPEKQTSSNLVLVLGDLELDLPVYHGADRPWKGKKPRYREPGFNGKDGLLGLSDTFRDKNEKNGRKLVQPGSLEEAREKLKQHRHITYVATGPLSTLAVLVQDPDIKSRIDQVYILGGQLAAPDPETLGEANFAWDPKAVKIVMESGLDITLFPVELTGTQYIEEEELQNLSRQGTWPEFLDLIRANQAAHAKTGEENAAVLPAIFPVLYQLAPEQFAVEDRRITVDKNGQLQENPQGTLVHAVLGVNPRYQWKALEKSFGQ</sequence>
<evidence type="ECO:0000259" key="3">
    <source>
        <dbReference type="Pfam" id="PF01156"/>
    </source>
</evidence>